<dbReference type="InterPro" id="IPR018702">
    <property type="entry name" value="DUF2207"/>
</dbReference>
<name>A0A3S9WDA7_9MICO</name>
<dbReference type="Pfam" id="PF09972">
    <property type="entry name" value="DUF2207"/>
    <property type="match status" value="1"/>
</dbReference>
<proteinExistence type="predicted"/>
<keyword evidence="2" id="KW-0812">Transmembrane</keyword>
<sequence length="615" mass="64638">MSRTRRPARLILSLLAVILPLLLAAPATAVAAVETGDDRTAEAAASVPGIVTAGVDDFSFESMDADYTIGRADDGTSTLRVVETFVALFPDIDQNRGMRRIIPDSYQGQPLFPKLISITDGDGQPRASETDSEDGSYSMTSRADDFVRGSQTYVFTYELRNVTGTFADTDATEFYWDVNGVQWAQPFGAVSARLHVPAALAGSLTGAASCYVGAQGATATCPIDQAPDGDGVVFDAFSQDVAPYQTVTIAVAFTTGTFAQFDSSYLASPWGWAQGVAGLGVLAAVVGAFVVAGRRLRDDPGRPVVIAEYTPPPGIDALESAVLLGKQAKAIPAEVLEQAVVGSIRIIEGRKRFFGGQRLIAELVDPSRADRDGRMLLDGLFRDLTPGAQFEFGSTDTRFSTAAQKILKAADSELTIRGLRKKVPARLRAWPILLCIGAGIGVFLLGFAAITAGVFALVPVLLMVATFVAFFLVGGVLARKPLTAAGAEVRDHLAGLKVFIEWAEADRIRMLQSPTGAERVRIDPGDPREMLRLYETLLPYAVVFGQEKEWAERLIVLYGDHTPTWYYGSGTFNAAAFSSGITSLSSVASSSSSSGGSSGGGSAGGGGGGGGGGGV</sequence>
<dbReference type="InterPro" id="IPR048389">
    <property type="entry name" value="YciQ-like_C"/>
</dbReference>
<dbReference type="Pfam" id="PF20990">
    <property type="entry name" value="DUF2207_C"/>
    <property type="match status" value="1"/>
</dbReference>
<feature type="transmembrane region" description="Helical" evidence="2">
    <location>
        <begin position="456"/>
        <end position="478"/>
    </location>
</feature>
<dbReference type="AlphaFoldDB" id="A0A3S9WDA7"/>
<feature type="domain" description="Predicted membrane protein YciQ-like C-terminal" evidence="5">
    <location>
        <begin position="308"/>
        <end position="554"/>
    </location>
</feature>
<dbReference type="KEGG" id="mlv:CVS47_02684"/>
<evidence type="ECO:0000256" key="3">
    <source>
        <dbReference type="SAM" id="SignalP"/>
    </source>
</evidence>
<dbReference type="OrthoDB" id="4973253at2"/>
<reference evidence="6 7" key="1">
    <citation type="submission" date="2018-08" db="EMBL/GenBank/DDBJ databases">
        <title>Microbacterium lemovicicum sp. nov., a bacterium isolated from a natural uranium-rich soil.</title>
        <authorList>
            <person name="ORTET P."/>
        </authorList>
    </citation>
    <scope>NUCLEOTIDE SEQUENCE [LARGE SCALE GENOMIC DNA]</scope>
    <source>
        <strain evidence="6 7">Viu22</strain>
    </source>
</reference>
<evidence type="ECO:0000313" key="6">
    <source>
        <dbReference type="EMBL" id="AZS38034.1"/>
    </source>
</evidence>
<feature type="signal peptide" evidence="3">
    <location>
        <begin position="1"/>
        <end position="31"/>
    </location>
</feature>
<keyword evidence="2" id="KW-0472">Membrane</keyword>
<dbReference type="RefSeq" id="WP_127096513.1">
    <property type="nucleotide sequence ID" value="NZ_CP031423.1"/>
</dbReference>
<evidence type="ECO:0000259" key="4">
    <source>
        <dbReference type="Pfam" id="PF09972"/>
    </source>
</evidence>
<feature type="region of interest" description="Disordered" evidence="1">
    <location>
        <begin position="588"/>
        <end position="615"/>
    </location>
</feature>
<evidence type="ECO:0000259" key="5">
    <source>
        <dbReference type="Pfam" id="PF20990"/>
    </source>
</evidence>
<keyword evidence="7" id="KW-1185">Reference proteome</keyword>
<accession>A0A3S9WDA7</accession>
<keyword evidence="3" id="KW-0732">Signal</keyword>
<feature type="region of interest" description="Disordered" evidence="1">
    <location>
        <begin position="118"/>
        <end position="140"/>
    </location>
</feature>
<gene>
    <name evidence="6" type="ORF">CVS47_02684</name>
</gene>
<evidence type="ECO:0000256" key="2">
    <source>
        <dbReference type="SAM" id="Phobius"/>
    </source>
</evidence>
<feature type="chain" id="PRO_5019540010" description="DUF2207 domain-containing protein" evidence="3">
    <location>
        <begin position="32"/>
        <end position="615"/>
    </location>
</feature>
<feature type="domain" description="DUF2207" evidence="4">
    <location>
        <begin position="62"/>
        <end position="206"/>
    </location>
</feature>
<evidence type="ECO:0000313" key="7">
    <source>
        <dbReference type="Proteomes" id="UP000276888"/>
    </source>
</evidence>
<feature type="compositionally biased region" description="Gly residues" evidence="1">
    <location>
        <begin position="596"/>
        <end position="615"/>
    </location>
</feature>
<evidence type="ECO:0008006" key="8">
    <source>
        <dbReference type="Google" id="ProtNLM"/>
    </source>
</evidence>
<dbReference type="Proteomes" id="UP000276888">
    <property type="component" value="Chromosome"/>
</dbReference>
<dbReference type="EMBL" id="CP031423">
    <property type="protein sequence ID" value="AZS38034.1"/>
    <property type="molecule type" value="Genomic_DNA"/>
</dbReference>
<protein>
    <recommendedName>
        <fullName evidence="8">DUF2207 domain-containing protein</fullName>
    </recommendedName>
</protein>
<keyword evidence="2" id="KW-1133">Transmembrane helix</keyword>
<feature type="transmembrane region" description="Helical" evidence="2">
    <location>
        <begin position="429"/>
        <end position="450"/>
    </location>
</feature>
<evidence type="ECO:0000256" key="1">
    <source>
        <dbReference type="SAM" id="MobiDB-lite"/>
    </source>
</evidence>
<feature type="transmembrane region" description="Helical" evidence="2">
    <location>
        <begin position="270"/>
        <end position="292"/>
    </location>
</feature>
<organism evidence="6 7">
    <name type="scientific">Microbacterium lemovicicum</name>
    <dbReference type="NCBI Taxonomy" id="1072463"/>
    <lineage>
        <taxon>Bacteria</taxon>
        <taxon>Bacillati</taxon>
        <taxon>Actinomycetota</taxon>
        <taxon>Actinomycetes</taxon>
        <taxon>Micrococcales</taxon>
        <taxon>Microbacteriaceae</taxon>
        <taxon>Microbacterium</taxon>
    </lineage>
</organism>